<dbReference type="HAMAP" id="MF_00221">
    <property type="entry name" value="NRAMP"/>
    <property type="match status" value="1"/>
</dbReference>
<dbReference type="NCBIfam" id="TIGR01197">
    <property type="entry name" value="nramp"/>
    <property type="match status" value="1"/>
</dbReference>
<dbReference type="Proteomes" id="UP001479290">
    <property type="component" value="Unassembled WGS sequence"/>
</dbReference>
<dbReference type="PRINTS" id="PR00447">
    <property type="entry name" value="NATRESASSCMP"/>
</dbReference>
<keyword evidence="6 11" id="KW-0812">Transmembrane</keyword>
<evidence type="ECO:0000256" key="10">
    <source>
        <dbReference type="SAM" id="MobiDB-lite"/>
    </source>
</evidence>
<evidence type="ECO:0000256" key="9">
    <source>
        <dbReference type="ARBA" id="ARBA00023228"/>
    </source>
</evidence>
<dbReference type="GO" id="GO:0005886">
    <property type="term" value="C:plasma membrane"/>
    <property type="evidence" value="ECO:0007669"/>
    <property type="project" value="TreeGrafter"/>
</dbReference>
<evidence type="ECO:0000256" key="1">
    <source>
        <dbReference type="ARBA" id="ARBA00004107"/>
    </source>
</evidence>
<dbReference type="GO" id="GO:0005384">
    <property type="term" value="F:manganese ion transmembrane transporter activity"/>
    <property type="evidence" value="ECO:0007669"/>
    <property type="project" value="TreeGrafter"/>
</dbReference>
<comment type="subcellular location">
    <subcellularLocation>
        <location evidence="1">Late endosome membrane</location>
        <topology evidence="1">Multi-pass membrane protein</topology>
    </subcellularLocation>
    <subcellularLocation>
        <location evidence="2">Lysosome membrane</location>
        <topology evidence="2">Multi-pass membrane protein</topology>
    </subcellularLocation>
</comment>
<feature type="transmembrane region" description="Helical" evidence="11">
    <location>
        <begin position="464"/>
        <end position="484"/>
    </location>
</feature>
<dbReference type="GO" id="GO:0005765">
    <property type="term" value="C:lysosomal membrane"/>
    <property type="evidence" value="ECO:0007669"/>
    <property type="project" value="UniProtKB-SubCell"/>
</dbReference>
<keyword evidence="7 11" id="KW-1133">Transmembrane helix</keyword>
<comment type="similarity">
    <text evidence="3">Belongs to the NRAMP family.</text>
</comment>
<feature type="transmembrane region" description="Helical" evidence="11">
    <location>
        <begin position="345"/>
        <end position="366"/>
    </location>
</feature>
<dbReference type="NCBIfam" id="NF037982">
    <property type="entry name" value="Nramp_1"/>
    <property type="match status" value="1"/>
</dbReference>
<evidence type="ECO:0000313" key="13">
    <source>
        <dbReference type="Proteomes" id="UP001479290"/>
    </source>
</evidence>
<dbReference type="GO" id="GO:0031902">
    <property type="term" value="C:late endosome membrane"/>
    <property type="evidence" value="ECO:0007669"/>
    <property type="project" value="UniProtKB-SubCell"/>
</dbReference>
<evidence type="ECO:0000256" key="5">
    <source>
        <dbReference type="ARBA" id="ARBA00022496"/>
    </source>
</evidence>
<evidence type="ECO:0000256" key="3">
    <source>
        <dbReference type="ARBA" id="ARBA00006670"/>
    </source>
</evidence>
<evidence type="ECO:0000256" key="11">
    <source>
        <dbReference type="SAM" id="Phobius"/>
    </source>
</evidence>
<keyword evidence="9" id="KW-0458">Lysosome</keyword>
<accession>A0AAW1ZXM5</accession>
<feature type="transmembrane region" description="Helical" evidence="11">
    <location>
        <begin position="397"/>
        <end position="414"/>
    </location>
</feature>
<dbReference type="PANTHER" id="PTHR11706:SF33">
    <property type="entry name" value="NATURAL RESISTANCE-ASSOCIATED MACROPHAGE PROTEIN 2"/>
    <property type="match status" value="1"/>
</dbReference>
<feature type="transmembrane region" description="Helical" evidence="11">
    <location>
        <begin position="280"/>
        <end position="303"/>
    </location>
</feature>
<dbReference type="AlphaFoldDB" id="A0AAW1ZXM5"/>
<feature type="transmembrane region" description="Helical" evidence="11">
    <location>
        <begin position="490"/>
        <end position="511"/>
    </location>
</feature>
<dbReference type="PANTHER" id="PTHR11706">
    <property type="entry name" value="SOLUTE CARRIER PROTEIN FAMILY 11 MEMBER"/>
    <property type="match status" value="1"/>
</dbReference>
<keyword evidence="8 11" id="KW-0472">Membrane</keyword>
<dbReference type="InterPro" id="IPR001046">
    <property type="entry name" value="NRAMP_fam"/>
</dbReference>
<reference evidence="12 13" key="1">
    <citation type="submission" date="2024-05" db="EMBL/GenBank/DDBJ databases">
        <title>A high-quality chromosomal-level genome assembly of Topmouth culter (Culter alburnus).</title>
        <authorList>
            <person name="Zhao H."/>
        </authorList>
    </citation>
    <scope>NUCLEOTIDE SEQUENCE [LARGE SCALE GENOMIC DNA]</scope>
    <source>
        <strain evidence="12">CATC2023</strain>
        <tissue evidence="12">Muscle</tissue>
    </source>
</reference>
<feature type="transmembrane region" description="Helical" evidence="11">
    <location>
        <begin position="434"/>
        <end position="452"/>
    </location>
</feature>
<gene>
    <name evidence="12" type="ORF">ABG768_003225</name>
</gene>
<evidence type="ECO:0000256" key="8">
    <source>
        <dbReference type="ARBA" id="ARBA00023136"/>
    </source>
</evidence>
<feature type="transmembrane region" description="Helical" evidence="11">
    <location>
        <begin position="89"/>
        <end position="111"/>
    </location>
</feature>
<proteinExistence type="inferred from homology"/>
<feature type="transmembrane region" description="Helical" evidence="11">
    <location>
        <begin position="164"/>
        <end position="183"/>
    </location>
</feature>
<dbReference type="Pfam" id="PF01566">
    <property type="entry name" value="Nramp"/>
    <property type="match status" value="1"/>
</dbReference>
<evidence type="ECO:0000256" key="6">
    <source>
        <dbReference type="ARBA" id="ARBA00022692"/>
    </source>
</evidence>
<dbReference type="EMBL" id="JAWDJR010000011">
    <property type="protein sequence ID" value="KAK9966096.1"/>
    <property type="molecule type" value="Genomic_DNA"/>
</dbReference>
<feature type="region of interest" description="Disordered" evidence="10">
    <location>
        <begin position="1"/>
        <end position="29"/>
    </location>
</feature>
<name>A0AAW1ZXM5_CULAL</name>
<keyword evidence="4" id="KW-0813">Transport</keyword>
<protein>
    <submittedName>
        <fullName evidence="12">Uncharacterized protein</fullName>
    </submittedName>
</protein>
<evidence type="ECO:0000256" key="7">
    <source>
        <dbReference type="ARBA" id="ARBA00022989"/>
    </source>
</evidence>
<evidence type="ECO:0000256" key="4">
    <source>
        <dbReference type="ARBA" id="ARBA00022448"/>
    </source>
</evidence>
<keyword evidence="13" id="KW-1185">Reference proteome</keyword>
<evidence type="ECO:0000256" key="2">
    <source>
        <dbReference type="ARBA" id="ARBA00004155"/>
    </source>
</evidence>
<keyword evidence="5" id="KW-0408">Iron</keyword>
<keyword evidence="5" id="KW-0406">Ion transport</keyword>
<sequence length="544" mass="60283">MKTERDGDVLEESQREPDLYSPVSPQDQPISTYFEEKVPIPDDDTAKMFSFRKLWAFTGPGFLMSIAYLDPGNIESDLQSGAKAGFKLLWVLLASTIIGLLLQRLAARLGVVTGMHLAEVCNRHYPTVPRIILWLMVELAIIGSDMQEVIGCAIALNLLSVGRIPLWAGVLITIIDTFVFLFLDKYGLRKLEAFFGFLITVMALSFGFEYVRVAPDQGEVLKGMFLPYCQGCGPTQLEQAVGIVGAVIMPHNIYLHSALVKSRDIDRGNKREVKEANKYYFIESTIALFVSFLINVFVVSVFAEAFYGKTNMEVGQQCNESGSPHSDLFPANNETLEVDIYKGGVVLGCFFGPAALYIWAIGILAAGQSSTMTGTYSGQFVMEGFLNLRWSRFARVLLTRSIAILPTLLVAVFQDVRHLTGMNDFLNVLQSMQLPFALIPILTFTSLTSLMNDFANGLGWKISGGVLILVVCAINMYFVVVYVTALNSTILYVFSALLSIAYLSFVIYLVWRCLIALGVSRLDFRGTVQHPPAVLIDEQPEFDS</sequence>
<dbReference type="GO" id="GO:0005381">
    <property type="term" value="F:iron ion transmembrane transporter activity"/>
    <property type="evidence" value="ECO:0007669"/>
    <property type="project" value="TreeGrafter"/>
</dbReference>
<dbReference type="GO" id="GO:0015086">
    <property type="term" value="F:cadmium ion transmembrane transporter activity"/>
    <property type="evidence" value="ECO:0007669"/>
    <property type="project" value="TreeGrafter"/>
</dbReference>
<comment type="caution">
    <text evidence="12">The sequence shown here is derived from an EMBL/GenBank/DDBJ whole genome shotgun (WGS) entry which is preliminary data.</text>
</comment>
<keyword evidence="5" id="KW-0410">Iron transport</keyword>
<feature type="compositionally biased region" description="Basic and acidic residues" evidence="10">
    <location>
        <begin position="1"/>
        <end position="18"/>
    </location>
</feature>
<organism evidence="12 13">
    <name type="scientific">Culter alburnus</name>
    <name type="common">Topmouth culter</name>
    <dbReference type="NCBI Taxonomy" id="194366"/>
    <lineage>
        <taxon>Eukaryota</taxon>
        <taxon>Metazoa</taxon>
        <taxon>Chordata</taxon>
        <taxon>Craniata</taxon>
        <taxon>Vertebrata</taxon>
        <taxon>Euteleostomi</taxon>
        <taxon>Actinopterygii</taxon>
        <taxon>Neopterygii</taxon>
        <taxon>Teleostei</taxon>
        <taxon>Ostariophysi</taxon>
        <taxon>Cypriniformes</taxon>
        <taxon>Xenocyprididae</taxon>
        <taxon>Xenocypridinae</taxon>
        <taxon>Culter</taxon>
    </lineage>
</organism>
<feature type="transmembrane region" description="Helical" evidence="11">
    <location>
        <begin position="240"/>
        <end position="259"/>
    </location>
</feature>
<feature type="transmembrane region" description="Helical" evidence="11">
    <location>
        <begin position="195"/>
        <end position="213"/>
    </location>
</feature>
<evidence type="ECO:0000313" key="12">
    <source>
        <dbReference type="EMBL" id="KAK9966096.1"/>
    </source>
</evidence>